<name>A0ABQ2WAP3_9ACTN</name>
<feature type="compositionally biased region" description="Polar residues" evidence="1">
    <location>
        <begin position="70"/>
        <end position="86"/>
    </location>
</feature>
<comment type="caution">
    <text evidence="3">The sequence shown here is derived from an EMBL/GenBank/DDBJ whole genome shotgun (WGS) entry which is preliminary data.</text>
</comment>
<accession>A0ABQ2WAP3</accession>
<dbReference type="EMBL" id="BMTF01000035">
    <property type="protein sequence ID" value="GGV96030.1"/>
    <property type="molecule type" value="Genomic_DNA"/>
</dbReference>
<dbReference type="InterPro" id="IPR025161">
    <property type="entry name" value="IS402-like_dom"/>
</dbReference>
<dbReference type="PANTHER" id="PTHR30007:SF0">
    <property type="entry name" value="TRANSPOSASE"/>
    <property type="match status" value="1"/>
</dbReference>
<dbReference type="PANTHER" id="PTHR30007">
    <property type="entry name" value="PHP DOMAIN PROTEIN"/>
    <property type="match status" value="1"/>
</dbReference>
<dbReference type="Proteomes" id="UP000660675">
    <property type="component" value="Unassembled WGS sequence"/>
</dbReference>
<evidence type="ECO:0000313" key="3">
    <source>
        <dbReference type="EMBL" id="GGV96030.1"/>
    </source>
</evidence>
<sequence>MSERTPYPSDLSDEQWALIDPVITAWKERHRSVSGHQGAYAMREIVNALLYQGRTGCQWAYLPHDLPPKSATTEPTRSSMNSCAAR</sequence>
<keyword evidence="4" id="KW-1185">Reference proteome</keyword>
<dbReference type="Pfam" id="PF13340">
    <property type="entry name" value="DUF4096"/>
    <property type="match status" value="1"/>
</dbReference>
<gene>
    <name evidence="3" type="ORF">GCM10015535_64830</name>
</gene>
<feature type="domain" description="Insertion element IS402-like" evidence="2">
    <location>
        <begin position="11"/>
        <end position="72"/>
    </location>
</feature>
<evidence type="ECO:0000259" key="2">
    <source>
        <dbReference type="Pfam" id="PF13340"/>
    </source>
</evidence>
<evidence type="ECO:0000256" key="1">
    <source>
        <dbReference type="SAM" id="MobiDB-lite"/>
    </source>
</evidence>
<proteinExistence type="predicted"/>
<evidence type="ECO:0000313" key="4">
    <source>
        <dbReference type="Proteomes" id="UP000660675"/>
    </source>
</evidence>
<protein>
    <recommendedName>
        <fullName evidence="2">Insertion element IS402-like domain-containing protein</fullName>
    </recommendedName>
</protein>
<feature type="region of interest" description="Disordered" evidence="1">
    <location>
        <begin position="66"/>
        <end position="86"/>
    </location>
</feature>
<organism evidence="3 4">
    <name type="scientific">Streptomyces gelaticus</name>
    <dbReference type="NCBI Taxonomy" id="285446"/>
    <lineage>
        <taxon>Bacteria</taxon>
        <taxon>Bacillati</taxon>
        <taxon>Actinomycetota</taxon>
        <taxon>Actinomycetes</taxon>
        <taxon>Kitasatosporales</taxon>
        <taxon>Streptomycetaceae</taxon>
        <taxon>Streptomyces</taxon>
    </lineage>
</organism>
<reference evidence="4" key="1">
    <citation type="journal article" date="2019" name="Int. J. Syst. Evol. Microbiol.">
        <title>The Global Catalogue of Microorganisms (GCM) 10K type strain sequencing project: providing services to taxonomists for standard genome sequencing and annotation.</title>
        <authorList>
            <consortium name="The Broad Institute Genomics Platform"/>
            <consortium name="The Broad Institute Genome Sequencing Center for Infectious Disease"/>
            <person name="Wu L."/>
            <person name="Ma J."/>
        </authorList>
    </citation>
    <scope>NUCLEOTIDE SEQUENCE [LARGE SCALE GENOMIC DNA]</scope>
    <source>
        <strain evidence="4">JCM 4376</strain>
    </source>
</reference>